<organism evidence="4 5">
    <name type="scientific">Sordaria macrospora</name>
    <dbReference type="NCBI Taxonomy" id="5147"/>
    <lineage>
        <taxon>Eukaryota</taxon>
        <taxon>Fungi</taxon>
        <taxon>Dikarya</taxon>
        <taxon>Ascomycota</taxon>
        <taxon>Pezizomycotina</taxon>
        <taxon>Sordariomycetes</taxon>
        <taxon>Sordariomycetidae</taxon>
        <taxon>Sordariales</taxon>
        <taxon>Sordariaceae</taxon>
        <taxon>Sordaria</taxon>
    </lineage>
</organism>
<dbReference type="AlphaFoldDB" id="A0A8S8ZW88"/>
<name>A0A8S8ZW88_SORMA</name>
<evidence type="ECO:0000256" key="2">
    <source>
        <dbReference type="ARBA" id="ARBA00022857"/>
    </source>
</evidence>
<dbReference type="PANTHER" id="PTHR24320">
    <property type="entry name" value="RETINOL DEHYDROGENASE"/>
    <property type="match status" value="1"/>
</dbReference>
<dbReference type="SUPFAM" id="SSF51735">
    <property type="entry name" value="NAD(P)-binding Rossmann-fold domains"/>
    <property type="match status" value="1"/>
</dbReference>
<dbReference type="GO" id="GO:0016491">
    <property type="term" value="F:oxidoreductase activity"/>
    <property type="evidence" value="ECO:0007669"/>
    <property type="project" value="UniProtKB-KW"/>
</dbReference>
<sequence length="362" mass="39071">MNYIPFLSGGRSFNPRTDIPSSAIHGKTILVTGGNAGLGKQSILEFVRQPASSLPSRIWLCSRSLERAQSAIDDISAAVQASGVNPDFDASSIIKPLELDLTSFASIKSAARVVLKESDRLDILMLNAGIMATATGVTAEGYEIQFGTNHLGHALLTKLLLPLLLKTARSATGNDLPRPADGSPPITPDVRVVILSSEGHRFTPLSGINFDTLKSNQSSILTWQRYGQSKLANILFGKQLAAHYPDELTILTLHPGAVNTRLFHPFRDSGWVGWAATGVLKFFLSTVEDGAKNQVWAATAPREQVVVQAADPSGKEGGKGRCGYFLPVGKRVGESGWAKDEELGRRLWEWTEGELKGVEVEE</sequence>
<evidence type="ECO:0000256" key="1">
    <source>
        <dbReference type="ARBA" id="ARBA00006484"/>
    </source>
</evidence>
<dbReference type="PANTHER" id="PTHR24320:SF282">
    <property type="entry name" value="WW DOMAIN-CONTAINING OXIDOREDUCTASE"/>
    <property type="match status" value="1"/>
</dbReference>
<comment type="similarity">
    <text evidence="1">Belongs to the short-chain dehydrogenases/reductases (SDR) family.</text>
</comment>
<dbReference type="InterPro" id="IPR036291">
    <property type="entry name" value="NAD(P)-bd_dom_sf"/>
</dbReference>
<dbReference type="VEuPathDB" id="FungiDB:SMAC_07498"/>
<dbReference type="EMBL" id="NMPR01000053">
    <property type="protein sequence ID" value="KAA8632542.1"/>
    <property type="molecule type" value="Genomic_DNA"/>
</dbReference>
<dbReference type="Pfam" id="PF00106">
    <property type="entry name" value="adh_short"/>
    <property type="match status" value="1"/>
</dbReference>
<reference evidence="4 5" key="1">
    <citation type="submission" date="2017-07" db="EMBL/GenBank/DDBJ databases">
        <title>Genome sequence of the Sordaria macrospora wild type strain R19027.</title>
        <authorList>
            <person name="Nowrousian M."/>
            <person name="Teichert I."/>
            <person name="Kueck U."/>
        </authorList>
    </citation>
    <scope>NUCLEOTIDE SEQUENCE [LARGE SCALE GENOMIC DNA]</scope>
    <source>
        <strain evidence="4 5">R19027</strain>
        <tissue evidence="4">Mycelium</tissue>
    </source>
</reference>
<protein>
    <submittedName>
        <fullName evidence="4">Uncharacterized protein</fullName>
    </submittedName>
</protein>
<dbReference type="Gene3D" id="3.40.50.720">
    <property type="entry name" value="NAD(P)-binding Rossmann-like Domain"/>
    <property type="match status" value="1"/>
</dbReference>
<dbReference type="OMA" id="IWLCSRS"/>
<evidence type="ECO:0000256" key="3">
    <source>
        <dbReference type="ARBA" id="ARBA00023002"/>
    </source>
</evidence>
<dbReference type="InterPro" id="IPR002347">
    <property type="entry name" value="SDR_fam"/>
</dbReference>
<comment type="caution">
    <text evidence="4">The sequence shown here is derived from an EMBL/GenBank/DDBJ whole genome shotgun (WGS) entry which is preliminary data.</text>
</comment>
<evidence type="ECO:0000313" key="4">
    <source>
        <dbReference type="EMBL" id="KAA8632542.1"/>
    </source>
</evidence>
<proteinExistence type="inferred from homology"/>
<dbReference type="Proteomes" id="UP000433876">
    <property type="component" value="Unassembled WGS sequence"/>
</dbReference>
<gene>
    <name evidence="4" type="ORF">SMACR_07498</name>
</gene>
<accession>A0A8S8ZW88</accession>
<dbReference type="PRINTS" id="PR00081">
    <property type="entry name" value="GDHRDH"/>
</dbReference>
<keyword evidence="3" id="KW-0560">Oxidoreductase</keyword>
<evidence type="ECO:0000313" key="5">
    <source>
        <dbReference type="Proteomes" id="UP000433876"/>
    </source>
</evidence>
<keyword evidence="2" id="KW-0521">NADP</keyword>